<dbReference type="Proteomes" id="UP000318242">
    <property type="component" value="Unassembled WGS sequence"/>
</dbReference>
<accession>A0A4Y3IH98</accession>
<gene>
    <name evidence="6" type="ORF">VCO01S_00460</name>
</gene>
<dbReference type="InterPro" id="IPR058625">
    <property type="entry name" value="MdtA-like_BSH"/>
</dbReference>
<dbReference type="PANTHER" id="PTHR30469">
    <property type="entry name" value="MULTIDRUG RESISTANCE PROTEIN MDTA"/>
    <property type="match status" value="1"/>
</dbReference>
<dbReference type="PROSITE" id="PS51257">
    <property type="entry name" value="PROKAR_LIPOPROTEIN"/>
    <property type="match status" value="1"/>
</dbReference>
<evidence type="ECO:0000313" key="7">
    <source>
        <dbReference type="Proteomes" id="UP000318242"/>
    </source>
</evidence>
<keyword evidence="7" id="KW-1185">Reference proteome</keyword>
<dbReference type="Pfam" id="PF25917">
    <property type="entry name" value="BSH_RND"/>
    <property type="match status" value="1"/>
</dbReference>
<dbReference type="RefSeq" id="WP_167495314.1">
    <property type="nucleotide sequence ID" value="NZ_BJLH01000001.1"/>
</dbReference>
<evidence type="ECO:0000259" key="4">
    <source>
        <dbReference type="Pfam" id="PF25917"/>
    </source>
</evidence>
<dbReference type="Pfam" id="PF25967">
    <property type="entry name" value="RND-MFP_C"/>
    <property type="match status" value="1"/>
</dbReference>
<dbReference type="GO" id="GO:0015562">
    <property type="term" value="F:efflux transmembrane transporter activity"/>
    <property type="evidence" value="ECO:0007669"/>
    <property type="project" value="TreeGrafter"/>
</dbReference>
<feature type="domain" description="Multidrug resistance protein MdtA-like C-terminal permuted SH3" evidence="5">
    <location>
        <begin position="299"/>
        <end position="346"/>
    </location>
</feature>
<dbReference type="AlphaFoldDB" id="A0A4Y3IH98"/>
<sequence>MNKYNNYLALGLLGLIAGCSDQVENTSTLVPIVQVKTLTPYSLEHEDTTLYYPAVLEARDRAELSFRAGGKVISLYVSEGDLVKQGQLLAELEPSDFQLNVKNTYASFAAIDQQFTRSHRLVKQGMLAQSQFDEITARRRFAKAEYELAKLRLSFSQLIAPRDGVISRVHVERHENVKTGQPIVNIHDSENIDVTLQVADQVIAHIPHGIDKKSVRAQVKIGSEGLHEANLKEFTSEKNHQTAAYRVTLSMPIPNDVHLFDGMSAEVLTDFTYKGHSPFMTTIPIESVVIPDGYPPHPDNKFVWTLSDSNLVQLKQVKGNQLNHHQLLVTSGLESNETVITGGMGRLRDGMLVKPMRSEAKQ</sequence>
<feature type="domain" description="Multidrug resistance protein MdtA-like barrel-sandwich hybrid" evidence="4">
    <location>
        <begin position="62"/>
        <end position="186"/>
    </location>
</feature>
<evidence type="ECO:0000259" key="5">
    <source>
        <dbReference type="Pfam" id="PF25967"/>
    </source>
</evidence>
<dbReference type="PANTHER" id="PTHR30469:SF20">
    <property type="entry name" value="EFFLUX RND TRANSPORTER PERIPLASMIC ADAPTOR SUBUNIT"/>
    <property type="match status" value="1"/>
</dbReference>
<dbReference type="Gene3D" id="1.10.287.470">
    <property type="entry name" value="Helix hairpin bin"/>
    <property type="match status" value="1"/>
</dbReference>
<evidence type="ECO:0000256" key="2">
    <source>
        <dbReference type="ARBA" id="ARBA00009477"/>
    </source>
</evidence>
<dbReference type="Gene3D" id="2.40.420.20">
    <property type="match status" value="1"/>
</dbReference>
<comment type="subcellular location">
    <subcellularLocation>
        <location evidence="1">Cell envelope</location>
    </subcellularLocation>
</comment>
<dbReference type="SUPFAM" id="SSF111369">
    <property type="entry name" value="HlyD-like secretion proteins"/>
    <property type="match status" value="1"/>
</dbReference>
<keyword evidence="3" id="KW-0813">Transport</keyword>
<dbReference type="InterPro" id="IPR058627">
    <property type="entry name" value="MdtA-like_C"/>
</dbReference>
<proteinExistence type="inferred from homology"/>
<dbReference type="InterPro" id="IPR006143">
    <property type="entry name" value="RND_pump_MFP"/>
</dbReference>
<organism evidence="6 7">
    <name type="scientific">Vibrio comitans NBRC 102076</name>
    <dbReference type="NCBI Taxonomy" id="1219078"/>
    <lineage>
        <taxon>Bacteria</taxon>
        <taxon>Pseudomonadati</taxon>
        <taxon>Pseudomonadota</taxon>
        <taxon>Gammaproteobacteria</taxon>
        <taxon>Vibrionales</taxon>
        <taxon>Vibrionaceae</taxon>
        <taxon>Vibrio</taxon>
    </lineage>
</organism>
<comment type="caution">
    <text evidence="6">The sequence shown here is derived from an EMBL/GenBank/DDBJ whole genome shotgun (WGS) entry which is preliminary data.</text>
</comment>
<protein>
    <submittedName>
        <fullName evidence="6">Hemolysin secretion protein D</fullName>
    </submittedName>
</protein>
<name>A0A4Y3IH98_9VIBR</name>
<dbReference type="GO" id="GO:1990281">
    <property type="term" value="C:efflux pump complex"/>
    <property type="evidence" value="ECO:0007669"/>
    <property type="project" value="TreeGrafter"/>
</dbReference>
<dbReference type="Gene3D" id="2.40.30.170">
    <property type="match status" value="1"/>
</dbReference>
<dbReference type="Gene3D" id="2.40.50.100">
    <property type="match status" value="1"/>
</dbReference>
<evidence type="ECO:0000256" key="1">
    <source>
        <dbReference type="ARBA" id="ARBA00004196"/>
    </source>
</evidence>
<evidence type="ECO:0000256" key="3">
    <source>
        <dbReference type="ARBA" id="ARBA00022448"/>
    </source>
</evidence>
<comment type="similarity">
    <text evidence="2">Belongs to the membrane fusion protein (MFP) (TC 8.A.1) family.</text>
</comment>
<evidence type="ECO:0000313" key="6">
    <source>
        <dbReference type="EMBL" id="GEA58853.1"/>
    </source>
</evidence>
<dbReference type="NCBIfam" id="TIGR01730">
    <property type="entry name" value="RND_mfp"/>
    <property type="match status" value="1"/>
</dbReference>
<dbReference type="EMBL" id="BJLH01000001">
    <property type="protein sequence ID" value="GEA58853.1"/>
    <property type="molecule type" value="Genomic_DNA"/>
</dbReference>
<reference evidence="6 7" key="1">
    <citation type="submission" date="2019-06" db="EMBL/GenBank/DDBJ databases">
        <title>Whole genome shotgun sequence of Vibrio comitans NBRC 102076.</title>
        <authorList>
            <person name="Hosoyama A."/>
            <person name="Uohara A."/>
            <person name="Ohji S."/>
            <person name="Ichikawa N."/>
        </authorList>
    </citation>
    <scope>NUCLEOTIDE SEQUENCE [LARGE SCALE GENOMIC DNA]</scope>
    <source>
        <strain evidence="6 7">NBRC 102076</strain>
    </source>
</reference>